<keyword evidence="2" id="KW-1185">Reference proteome</keyword>
<reference evidence="1" key="1">
    <citation type="submission" date="2020-08" db="EMBL/GenBank/DDBJ databases">
        <title>Multicomponent nature underlies the extraordinary mechanical properties of spider dragline silk.</title>
        <authorList>
            <person name="Kono N."/>
            <person name="Nakamura H."/>
            <person name="Mori M."/>
            <person name="Yoshida Y."/>
            <person name="Ohtoshi R."/>
            <person name="Malay A.D."/>
            <person name="Moran D.A.P."/>
            <person name="Tomita M."/>
            <person name="Numata K."/>
            <person name="Arakawa K."/>
        </authorList>
    </citation>
    <scope>NUCLEOTIDE SEQUENCE</scope>
</reference>
<protein>
    <submittedName>
        <fullName evidence="1">Uncharacterized protein</fullName>
    </submittedName>
</protein>
<name>A0A8X6T708_NEPPI</name>
<dbReference type="EMBL" id="BMAW01052015">
    <property type="protein sequence ID" value="GFS83798.1"/>
    <property type="molecule type" value="Genomic_DNA"/>
</dbReference>
<gene>
    <name evidence="1" type="ORF">NPIL_693451</name>
</gene>
<comment type="caution">
    <text evidence="1">The sequence shown here is derived from an EMBL/GenBank/DDBJ whole genome shotgun (WGS) entry which is preliminary data.</text>
</comment>
<accession>A0A8X6T708</accession>
<evidence type="ECO:0000313" key="2">
    <source>
        <dbReference type="Proteomes" id="UP000887013"/>
    </source>
</evidence>
<dbReference type="AlphaFoldDB" id="A0A8X6T708"/>
<proteinExistence type="predicted"/>
<dbReference type="Proteomes" id="UP000887013">
    <property type="component" value="Unassembled WGS sequence"/>
</dbReference>
<organism evidence="1 2">
    <name type="scientific">Nephila pilipes</name>
    <name type="common">Giant wood spider</name>
    <name type="synonym">Nephila maculata</name>
    <dbReference type="NCBI Taxonomy" id="299642"/>
    <lineage>
        <taxon>Eukaryota</taxon>
        <taxon>Metazoa</taxon>
        <taxon>Ecdysozoa</taxon>
        <taxon>Arthropoda</taxon>
        <taxon>Chelicerata</taxon>
        <taxon>Arachnida</taxon>
        <taxon>Araneae</taxon>
        <taxon>Araneomorphae</taxon>
        <taxon>Entelegynae</taxon>
        <taxon>Araneoidea</taxon>
        <taxon>Nephilidae</taxon>
        <taxon>Nephila</taxon>
    </lineage>
</organism>
<evidence type="ECO:0000313" key="1">
    <source>
        <dbReference type="EMBL" id="GFS83798.1"/>
    </source>
</evidence>
<sequence>MTCINVSLTKHPFSVDTPETTSKKGENIYALDIKKNIFRFKIRVEILASVSETCLVQAREQNIAIFKAVAMTTLPLFTHGHFRLKHASFDITNSRHGGKNESGKKSL</sequence>